<feature type="transmembrane region" description="Helical" evidence="1">
    <location>
        <begin position="124"/>
        <end position="145"/>
    </location>
</feature>
<feature type="transmembrane region" description="Helical" evidence="1">
    <location>
        <begin position="55"/>
        <end position="79"/>
    </location>
</feature>
<gene>
    <name evidence="3" type="ORF">C8D93_10563</name>
</gene>
<feature type="transmembrane region" description="Helical" evidence="1">
    <location>
        <begin position="6"/>
        <end position="24"/>
    </location>
</feature>
<keyword evidence="4" id="KW-1185">Reference proteome</keyword>
<name>A0A318E7N7_9GAMM</name>
<dbReference type="EMBL" id="QICN01000005">
    <property type="protein sequence ID" value="PXV67707.1"/>
    <property type="molecule type" value="Genomic_DNA"/>
</dbReference>
<reference evidence="3 4" key="1">
    <citation type="submission" date="2018-04" db="EMBL/GenBank/DDBJ databases">
        <title>Genomic Encyclopedia of Type Strains, Phase IV (KMG-IV): sequencing the most valuable type-strain genomes for metagenomic binning, comparative biology and taxonomic classification.</title>
        <authorList>
            <person name="Goeker M."/>
        </authorList>
    </citation>
    <scope>NUCLEOTIDE SEQUENCE [LARGE SCALE GENOMIC DNA]</scope>
    <source>
        <strain evidence="3 4">DSM 104150</strain>
    </source>
</reference>
<keyword evidence="1" id="KW-0472">Membrane</keyword>
<feature type="domain" description="CWH43-like N-terminal" evidence="2">
    <location>
        <begin position="5"/>
        <end position="203"/>
    </location>
</feature>
<comment type="caution">
    <text evidence="3">The sequence shown here is derived from an EMBL/GenBank/DDBJ whole genome shotgun (WGS) entry which is preliminary data.</text>
</comment>
<sequence>MDLRWYAWLTVLFPVAAVHLAYLASITQGSVEACIPYWDGCTSISRAGRHGLANLLFKGLMLPHAAQLMGFWLLSWAWLRKLRPDADRRTHGVLALGVIAAAFLVLYASFLGAEGETYRWLRRYGINVFFSFSVLAQMLVIALLTPVPVLGAGLRTAMLSFAAALLLLGLASLPLRHFAGGADHAMNALEWIYALLMAIFYGLIGIAWGVTGYRLEASTATGTSGSKPL</sequence>
<protein>
    <recommendedName>
        <fullName evidence="2">CWH43-like N-terminal domain-containing protein</fullName>
    </recommendedName>
</protein>
<dbReference type="Pfam" id="PF10277">
    <property type="entry name" value="Frag1"/>
    <property type="match status" value="1"/>
</dbReference>
<organism evidence="3 4">
    <name type="scientific">Sinimarinibacterium flocculans</name>
    <dbReference type="NCBI Taxonomy" id="985250"/>
    <lineage>
        <taxon>Bacteria</taxon>
        <taxon>Pseudomonadati</taxon>
        <taxon>Pseudomonadota</taxon>
        <taxon>Gammaproteobacteria</taxon>
        <taxon>Nevskiales</taxon>
        <taxon>Nevskiaceae</taxon>
        <taxon>Sinimarinibacterium</taxon>
    </lineage>
</organism>
<accession>A0A318E7N7</accession>
<keyword evidence="1" id="KW-1133">Transmembrane helix</keyword>
<feature type="transmembrane region" description="Helical" evidence="1">
    <location>
        <begin position="91"/>
        <end position="112"/>
    </location>
</feature>
<keyword evidence="1" id="KW-0812">Transmembrane</keyword>
<evidence type="ECO:0000313" key="3">
    <source>
        <dbReference type="EMBL" id="PXV67707.1"/>
    </source>
</evidence>
<dbReference type="Proteomes" id="UP000248330">
    <property type="component" value="Unassembled WGS sequence"/>
</dbReference>
<dbReference type="OrthoDB" id="9180406at2"/>
<evidence type="ECO:0000313" key="4">
    <source>
        <dbReference type="Proteomes" id="UP000248330"/>
    </source>
</evidence>
<evidence type="ECO:0000256" key="1">
    <source>
        <dbReference type="SAM" id="Phobius"/>
    </source>
</evidence>
<evidence type="ECO:0000259" key="2">
    <source>
        <dbReference type="Pfam" id="PF10277"/>
    </source>
</evidence>
<dbReference type="InterPro" id="IPR019402">
    <property type="entry name" value="CWH43_N"/>
</dbReference>
<dbReference type="RefSeq" id="WP_110265182.1">
    <property type="nucleotide sequence ID" value="NZ_CAWNXA010000005.1"/>
</dbReference>
<proteinExistence type="predicted"/>
<feature type="transmembrane region" description="Helical" evidence="1">
    <location>
        <begin position="157"/>
        <end position="179"/>
    </location>
</feature>
<dbReference type="AlphaFoldDB" id="A0A318E7N7"/>
<feature type="transmembrane region" description="Helical" evidence="1">
    <location>
        <begin position="191"/>
        <end position="210"/>
    </location>
</feature>